<proteinExistence type="predicted"/>
<dbReference type="PANTHER" id="PTHR42788">
    <property type="entry name" value="TAURINE IMPORT ATP-BINDING PROTEIN-RELATED"/>
    <property type="match status" value="1"/>
</dbReference>
<evidence type="ECO:0000313" key="6">
    <source>
        <dbReference type="Proteomes" id="UP000615455"/>
    </source>
</evidence>
<keyword evidence="6" id="KW-1185">Reference proteome</keyword>
<organism evidence="5 6">
    <name type="scientific">Paenibacillus marchantiophytorum</name>
    <dbReference type="NCBI Taxonomy" id="1619310"/>
    <lineage>
        <taxon>Bacteria</taxon>
        <taxon>Bacillati</taxon>
        <taxon>Bacillota</taxon>
        <taxon>Bacilli</taxon>
        <taxon>Bacillales</taxon>
        <taxon>Paenibacillaceae</taxon>
        <taxon>Paenibacillus</taxon>
    </lineage>
</organism>
<evidence type="ECO:0000313" key="5">
    <source>
        <dbReference type="EMBL" id="GFZ91063.1"/>
    </source>
</evidence>
<protein>
    <submittedName>
        <fullName evidence="5">Mannosyltransferase</fullName>
    </submittedName>
</protein>
<dbReference type="PANTHER" id="PTHR42788:SF13">
    <property type="entry name" value="ALIPHATIC SULFONATES IMPORT ATP-BINDING PROTEIN SSUB"/>
    <property type="match status" value="1"/>
</dbReference>
<dbReference type="RefSeq" id="WP_189014628.1">
    <property type="nucleotide sequence ID" value="NZ_BMHE01000023.1"/>
</dbReference>
<dbReference type="InterPro" id="IPR003439">
    <property type="entry name" value="ABC_transporter-like_ATP-bd"/>
</dbReference>
<dbReference type="InterPro" id="IPR003593">
    <property type="entry name" value="AAA+_ATPase"/>
</dbReference>
<feature type="domain" description="ABC transporter" evidence="4">
    <location>
        <begin position="1"/>
        <end position="213"/>
    </location>
</feature>
<dbReference type="Pfam" id="PF00005">
    <property type="entry name" value="ABC_tran"/>
    <property type="match status" value="1"/>
</dbReference>
<keyword evidence="2" id="KW-0547">Nucleotide-binding</keyword>
<dbReference type="InterPro" id="IPR027417">
    <property type="entry name" value="P-loop_NTPase"/>
</dbReference>
<comment type="caution">
    <text evidence="5">The sequence shown here is derived from an EMBL/GenBank/DDBJ whole genome shotgun (WGS) entry which is preliminary data.</text>
</comment>
<dbReference type="GO" id="GO:0016757">
    <property type="term" value="F:glycosyltransferase activity"/>
    <property type="evidence" value="ECO:0007669"/>
    <property type="project" value="UniProtKB-KW"/>
</dbReference>
<dbReference type="PROSITE" id="PS50893">
    <property type="entry name" value="ABC_TRANSPORTER_2"/>
    <property type="match status" value="1"/>
</dbReference>
<keyword evidence="3" id="KW-0067">ATP-binding</keyword>
<dbReference type="PROSITE" id="PS00211">
    <property type="entry name" value="ABC_TRANSPORTER_1"/>
    <property type="match status" value="1"/>
</dbReference>
<keyword evidence="5" id="KW-0328">Glycosyltransferase</keyword>
<dbReference type="SMART" id="SM00382">
    <property type="entry name" value="AAA"/>
    <property type="match status" value="1"/>
</dbReference>
<gene>
    <name evidence="5" type="ORF">GCM10008018_41710</name>
</gene>
<evidence type="ECO:0000256" key="2">
    <source>
        <dbReference type="ARBA" id="ARBA00022741"/>
    </source>
</evidence>
<dbReference type="Gene3D" id="3.40.50.300">
    <property type="entry name" value="P-loop containing nucleotide triphosphate hydrolases"/>
    <property type="match status" value="1"/>
</dbReference>
<keyword evidence="1" id="KW-0813">Transport</keyword>
<evidence type="ECO:0000256" key="1">
    <source>
        <dbReference type="ARBA" id="ARBA00022448"/>
    </source>
</evidence>
<reference evidence="6" key="1">
    <citation type="journal article" date="2019" name="Int. J. Syst. Evol. Microbiol.">
        <title>The Global Catalogue of Microorganisms (GCM) 10K type strain sequencing project: providing services to taxonomists for standard genome sequencing and annotation.</title>
        <authorList>
            <consortium name="The Broad Institute Genomics Platform"/>
            <consortium name="The Broad Institute Genome Sequencing Center for Infectious Disease"/>
            <person name="Wu L."/>
            <person name="Ma J."/>
        </authorList>
    </citation>
    <scope>NUCLEOTIDE SEQUENCE [LARGE SCALE GENOMIC DNA]</scope>
    <source>
        <strain evidence="6">CGMCC 1.15043</strain>
    </source>
</reference>
<dbReference type="InterPro" id="IPR050166">
    <property type="entry name" value="ABC_transporter_ATP-bind"/>
</dbReference>
<accession>A0ABQ1EXK5</accession>
<dbReference type="InterPro" id="IPR017871">
    <property type="entry name" value="ABC_transporter-like_CS"/>
</dbReference>
<dbReference type="Proteomes" id="UP000615455">
    <property type="component" value="Unassembled WGS sequence"/>
</dbReference>
<name>A0ABQ1EXK5_9BACL</name>
<sequence length="213" mass="23891">MQFKQVTVKYGNHRTIFEDFSLDLTAGQITCIMGASGIGKTTLLRMAAGLEQPSGGMIHRMETSIGIVFQEPRLLPFQTVLENVQWVFDREGNTETNRYALSLLEKAGLTHVLHDYPHQLSGGMKQRVAIVRAFVSSPQLLIMDEPFQGLDAWTKREMQKLLLLLWNKEKPTVLLATHDQEEAFALGNRVIVLGGTPAAIIDDRSTDREELRG</sequence>
<evidence type="ECO:0000259" key="4">
    <source>
        <dbReference type="PROSITE" id="PS50893"/>
    </source>
</evidence>
<keyword evidence="5" id="KW-0808">Transferase</keyword>
<dbReference type="EMBL" id="BMHE01000023">
    <property type="protein sequence ID" value="GFZ91063.1"/>
    <property type="molecule type" value="Genomic_DNA"/>
</dbReference>
<evidence type="ECO:0000256" key="3">
    <source>
        <dbReference type="ARBA" id="ARBA00022840"/>
    </source>
</evidence>
<dbReference type="SUPFAM" id="SSF52540">
    <property type="entry name" value="P-loop containing nucleoside triphosphate hydrolases"/>
    <property type="match status" value="1"/>
</dbReference>